<dbReference type="PANTHER" id="PTHR24214">
    <property type="entry name" value="PDZ AND LIM DOMAIN PROTEIN ZASP"/>
    <property type="match status" value="1"/>
</dbReference>
<keyword evidence="2 4" id="KW-0862">Zinc</keyword>
<evidence type="ECO:0000313" key="8">
    <source>
        <dbReference type="Proteomes" id="UP001212841"/>
    </source>
</evidence>
<feature type="domain" description="LIM zinc-binding" evidence="6">
    <location>
        <begin position="110"/>
        <end position="169"/>
    </location>
</feature>
<feature type="domain" description="LIM zinc-binding" evidence="6">
    <location>
        <begin position="170"/>
        <end position="230"/>
    </location>
</feature>
<dbReference type="SMART" id="SM00132">
    <property type="entry name" value="LIM"/>
    <property type="match status" value="2"/>
</dbReference>
<proteinExistence type="predicted"/>
<dbReference type="InterPro" id="IPR050604">
    <property type="entry name" value="PDZ-LIM_domain"/>
</dbReference>
<protein>
    <recommendedName>
        <fullName evidence="6">LIM zinc-binding domain-containing protein</fullName>
    </recommendedName>
</protein>
<dbReference type="SUPFAM" id="SSF57716">
    <property type="entry name" value="Glucocorticoid receptor-like (DNA-binding domain)"/>
    <property type="match status" value="2"/>
</dbReference>
<accession>A0AAD5S890</accession>
<dbReference type="Gene3D" id="2.10.110.10">
    <property type="entry name" value="Cysteine Rich Protein"/>
    <property type="match status" value="2"/>
</dbReference>
<evidence type="ECO:0000256" key="5">
    <source>
        <dbReference type="SAM" id="MobiDB-lite"/>
    </source>
</evidence>
<name>A0AAD5S890_9FUNG</name>
<feature type="compositionally biased region" description="Polar residues" evidence="5">
    <location>
        <begin position="54"/>
        <end position="95"/>
    </location>
</feature>
<dbReference type="EMBL" id="JADGJD010000700">
    <property type="protein sequence ID" value="KAJ3049051.1"/>
    <property type="molecule type" value="Genomic_DNA"/>
</dbReference>
<dbReference type="GO" id="GO:0001725">
    <property type="term" value="C:stress fiber"/>
    <property type="evidence" value="ECO:0007669"/>
    <property type="project" value="TreeGrafter"/>
</dbReference>
<evidence type="ECO:0000259" key="6">
    <source>
        <dbReference type="PROSITE" id="PS50023"/>
    </source>
</evidence>
<dbReference type="GO" id="GO:0051371">
    <property type="term" value="F:muscle alpha-actinin binding"/>
    <property type="evidence" value="ECO:0007669"/>
    <property type="project" value="TreeGrafter"/>
</dbReference>
<dbReference type="Proteomes" id="UP001212841">
    <property type="component" value="Unassembled WGS sequence"/>
</dbReference>
<keyword evidence="8" id="KW-1185">Reference proteome</keyword>
<comment type="caution">
    <text evidence="7">The sequence shown here is derived from an EMBL/GenBank/DDBJ whole genome shotgun (WGS) entry which is preliminary data.</text>
</comment>
<feature type="region of interest" description="Disordered" evidence="5">
    <location>
        <begin position="1"/>
        <end position="111"/>
    </location>
</feature>
<feature type="compositionally biased region" description="Low complexity" evidence="5">
    <location>
        <begin position="36"/>
        <end position="47"/>
    </location>
</feature>
<keyword evidence="3 4" id="KW-0440">LIM domain</keyword>
<dbReference type="PROSITE" id="PS50023">
    <property type="entry name" value="LIM_DOMAIN_2"/>
    <property type="match status" value="2"/>
</dbReference>
<reference evidence="7" key="1">
    <citation type="submission" date="2020-05" db="EMBL/GenBank/DDBJ databases">
        <title>Phylogenomic resolution of chytrid fungi.</title>
        <authorList>
            <person name="Stajich J.E."/>
            <person name="Amses K."/>
            <person name="Simmons R."/>
            <person name="Seto K."/>
            <person name="Myers J."/>
            <person name="Bonds A."/>
            <person name="Quandt C.A."/>
            <person name="Barry K."/>
            <person name="Liu P."/>
            <person name="Grigoriev I."/>
            <person name="Longcore J.E."/>
            <person name="James T.Y."/>
        </authorList>
    </citation>
    <scope>NUCLEOTIDE SEQUENCE</scope>
    <source>
        <strain evidence="7">JEL0318</strain>
    </source>
</reference>
<dbReference type="InterPro" id="IPR001781">
    <property type="entry name" value="Znf_LIM"/>
</dbReference>
<evidence type="ECO:0000313" key="7">
    <source>
        <dbReference type="EMBL" id="KAJ3049051.1"/>
    </source>
</evidence>
<sequence length="246" mass="27088">MDELDALLNDLTDDVPVTIKPTSLLDEPLLPPLPTSRPTSRRPSATPQFRRPSLTPTALNTSAPKSPFAPSQSSPTSPFAQGPTSPFSASNTTGAARSPFAPAPNTPNPDDCSTCHQPVTGNFIQTFTGKKFHPEHMCCTRCNRNLLHSTYFEKEESLFCEGCFHDLYSPKCEYCKDVIKDRIITALGKEFHPEHFFCAQCGKTLGVSEPFMEYQGMAYCEDDYKGLFAATCNKCGNPLVDDYVEA</sequence>
<dbReference type="PROSITE" id="PS00478">
    <property type="entry name" value="LIM_DOMAIN_1"/>
    <property type="match status" value="1"/>
</dbReference>
<dbReference type="Pfam" id="PF00412">
    <property type="entry name" value="LIM"/>
    <property type="match status" value="2"/>
</dbReference>
<evidence type="ECO:0000256" key="3">
    <source>
        <dbReference type="ARBA" id="ARBA00023038"/>
    </source>
</evidence>
<dbReference type="AlphaFoldDB" id="A0AAD5S890"/>
<dbReference type="FunFam" id="2.10.110.10:FF:000018">
    <property type="entry name" value="Paxillin isoform 1"/>
    <property type="match status" value="1"/>
</dbReference>
<dbReference type="GO" id="GO:0046872">
    <property type="term" value="F:metal ion binding"/>
    <property type="evidence" value="ECO:0007669"/>
    <property type="project" value="UniProtKB-KW"/>
</dbReference>
<keyword evidence="1 4" id="KW-0479">Metal-binding</keyword>
<feature type="non-terminal residue" evidence="7">
    <location>
        <position position="246"/>
    </location>
</feature>
<evidence type="ECO:0000256" key="4">
    <source>
        <dbReference type="PROSITE-ProRule" id="PRU00125"/>
    </source>
</evidence>
<gene>
    <name evidence="7" type="ORF">HK097_009962</name>
</gene>
<dbReference type="PANTHER" id="PTHR24214:SF38">
    <property type="entry name" value="PDZ AND LIM DOMAIN PROTEIN ZASP-RELATED"/>
    <property type="match status" value="1"/>
</dbReference>
<organism evidence="7 8">
    <name type="scientific">Rhizophlyctis rosea</name>
    <dbReference type="NCBI Taxonomy" id="64517"/>
    <lineage>
        <taxon>Eukaryota</taxon>
        <taxon>Fungi</taxon>
        <taxon>Fungi incertae sedis</taxon>
        <taxon>Chytridiomycota</taxon>
        <taxon>Chytridiomycota incertae sedis</taxon>
        <taxon>Chytridiomycetes</taxon>
        <taxon>Rhizophlyctidales</taxon>
        <taxon>Rhizophlyctidaceae</taxon>
        <taxon>Rhizophlyctis</taxon>
    </lineage>
</organism>
<evidence type="ECO:0000256" key="2">
    <source>
        <dbReference type="ARBA" id="ARBA00022833"/>
    </source>
</evidence>
<evidence type="ECO:0000256" key="1">
    <source>
        <dbReference type="ARBA" id="ARBA00022723"/>
    </source>
</evidence>
<dbReference type="GO" id="GO:0030036">
    <property type="term" value="P:actin cytoskeleton organization"/>
    <property type="evidence" value="ECO:0007669"/>
    <property type="project" value="TreeGrafter"/>
</dbReference>
<dbReference type="CDD" id="cd08368">
    <property type="entry name" value="LIM"/>
    <property type="match status" value="1"/>
</dbReference>
<dbReference type="GO" id="GO:0003779">
    <property type="term" value="F:actin binding"/>
    <property type="evidence" value="ECO:0007669"/>
    <property type="project" value="TreeGrafter"/>
</dbReference>
<dbReference type="GO" id="GO:0031941">
    <property type="term" value="C:filamentous actin"/>
    <property type="evidence" value="ECO:0007669"/>
    <property type="project" value="TreeGrafter"/>
</dbReference>